<dbReference type="InterPro" id="IPR027417">
    <property type="entry name" value="P-loop_NTPase"/>
</dbReference>
<evidence type="ECO:0000313" key="1">
    <source>
        <dbReference type="EMBL" id="KAF2715885.1"/>
    </source>
</evidence>
<accession>A0A9P4PXZ4</accession>
<evidence type="ECO:0008006" key="3">
    <source>
        <dbReference type="Google" id="ProtNLM"/>
    </source>
</evidence>
<comment type="caution">
    <text evidence="1">The sequence shown here is derived from an EMBL/GenBank/DDBJ whole genome shotgun (WGS) entry which is preliminary data.</text>
</comment>
<dbReference type="OrthoDB" id="2608216at2759"/>
<dbReference type="Gene3D" id="3.40.50.300">
    <property type="entry name" value="P-loop containing nucleotide triphosphate hydrolases"/>
    <property type="match status" value="1"/>
</dbReference>
<evidence type="ECO:0000313" key="2">
    <source>
        <dbReference type="Proteomes" id="UP000799441"/>
    </source>
</evidence>
<dbReference type="AlphaFoldDB" id="A0A9P4PXZ4"/>
<reference evidence="1" key="1">
    <citation type="journal article" date="2020" name="Stud. Mycol.">
        <title>101 Dothideomycetes genomes: a test case for predicting lifestyles and emergence of pathogens.</title>
        <authorList>
            <person name="Haridas S."/>
            <person name="Albert R."/>
            <person name="Binder M."/>
            <person name="Bloem J."/>
            <person name="Labutti K."/>
            <person name="Salamov A."/>
            <person name="Andreopoulos B."/>
            <person name="Baker S."/>
            <person name="Barry K."/>
            <person name="Bills G."/>
            <person name="Bluhm B."/>
            <person name="Cannon C."/>
            <person name="Castanera R."/>
            <person name="Culley D."/>
            <person name="Daum C."/>
            <person name="Ezra D."/>
            <person name="Gonzalez J."/>
            <person name="Henrissat B."/>
            <person name="Kuo A."/>
            <person name="Liang C."/>
            <person name="Lipzen A."/>
            <person name="Lutzoni F."/>
            <person name="Magnuson J."/>
            <person name="Mondo S."/>
            <person name="Nolan M."/>
            <person name="Ohm R."/>
            <person name="Pangilinan J."/>
            <person name="Park H.-J."/>
            <person name="Ramirez L."/>
            <person name="Alfaro M."/>
            <person name="Sun H."/>
            <person name="Tritt A."/>
            <person name="Yoshinaga Y."/>
            <person name="Zwiers L.-H."/>
            <person name="Turgeon B."/>
            <person name="Goodwin S."/>
            <person name="Spatafora J."/>
            <person name="Crous P."/>
            <person name="Grigoriev I."/>
        </authorList>
    </citation>
    <scope>NUCLEOTIDE SEQUENCE</scope>
    <source>
        <strain evidence="1">CBS 116435</strain>
    </source>
</reference>
<sequence>WRCLEQQQAMCLTANHVPKVLLVLATRSGKSLLFMLRSCLPRARTTIVIVPLVMLRLDLL</sequence>
<dbReference type="EMBL" id="MU003938">
    <property type="protein sequence ID" value="KAF2715885.1"/>
    <property type="molecule type" value="Genomic_DNA"/>
</dbReference>
<gene>
    <name evidence="1" type="ORF">K431DRAFT_236647</name>
</gene>
<keyword evidence="2" id="KW-1185">Reference proteome</keyword>
<organism evidence="1 2">
    <name type="scientific">Polychaeton citri CBS 116435</name>
    <dbReference type="NCBI Taxonomy" id="1314669"/>
    <lineage>
        <taxon>Eukaryota</taxon>
        <taxon>Fungi</taxon>
        <taxon>Dikarya</taxon>
        <taxon>Ascomycota</taxon>
        <taxon>Pezizomycotina</taxon>
        <taxon>Dothideomycetes</taxon>
        <taxon>Dothideomycetidae</taxon>
        <taxon>Capnodiales</taxon>
        <taxon>Capnodiaceae</taxon>
        <taxon>Polychaeton</taxon>
    </lineage>
</organism>
<dbReference type="Proteomes" id="UP000799441">
    <property type="component" value="Unassembled WGS sequence"/>
</dbReference>
<proteinExistence type="predicted"/>
<name>A0A9P4PXZ4_9PEZI</name>
<protein>
    <recommendedName>
        <fullName evidence="3">DEAD/DEAH box helicase domain-containing protein</fullName>
    </recommendedName>
</protein>
<feature type="non-terminal residue" evidence="1">
    <location>
        <position position="1"/>
    </location>
</feature>